<protein>
    <submittedName>
        <fullName evidence="1">Uncharacterized protein</fullName>
    </submittedName>
</protein>
<dbReference type="AlphaFoldDB" id="A0A816G137"/>
<dbReference type="EMBL" id="CAJNOR010012616">
    <property type="protein sequence ID" value="CAF1668794.1"/>
    <property type="molecule type" value="Genomic_DNA"/>
</dbReference>
<evidence type="ECO:0000313" key="1">
    <source>
        <dbReference type="EMBL" id="CAF1668794.1"/>
    </source>
</evidence>
<sequence>DKLAYEFYQPQTNTLRRVQCFKEILHRSIQLQKHIVRIYHEHLSNQKDSSKKIYNFIYQISKEILCGKRFDGLVDSIQSQTRISFTNFASNVFKFIINDYGLDTLSILSNKDQNDYHSMLELIDYESFSNDENKDLISQGLIQLNIHYACIPQTPLYHLFHQRIKFYADEIKLLTILKQNQQRDENADELRRDYYAIPPTTTTANYRYNNDDDENDTAEHFRYKLMKAIANDKVLNEIINEHILHSYSNDLVRTFCTIVEKNFDDNLQQCEKTVEFVSRWLLLVDDNDRQSLEDSPNKHIWLLSHAYASFEYDQNDLFSLYSACRITDQLDSTRSFYEDLFDNEDHITRSDVREELFRSMFDYLWKYLCELCSTNHENNEKWIHAYTFISKYYPSEKVLSRTQLINIKDQIDFMNLAYLIFLNDKTPQPKQLVAHLLKNLHQNHHHAMKSMYLKLIPKIIELIQNYLDEHHINNSTLMIDVQQWIILMLKSTTDSCKDEIKDLFRDLNQSSFRLSLPMKQFLFDELANSYLLESERPGRGKLDCWDCGIKLLPVIIECIDQHDDVLNNYHLPSHPSMISTDEQRQPLFDLFFFHFQRSVNNELITCSFVNKIIQSKLPNQSSRTARDIFKPIHIYFIVKLTAVLLCQSNISADNQATLDRITNVTITTYLKLNNDVTQLSDNLQLFLSTIISKRSWNYLLNFLKSESIQRFHSQWANTLFQLLQIQQTTQRNEHLQLCHQIQFTLSINQTSSIFPQFHQIYNELKTNLTNCVNNNQQ</sequence>
<keyword evidence="2" id="KW-1185">Reference proteome</keyword>
<feature type="non-terminal residue" evidence="1">
    <location>
        <position position="1"/>
    </location>
</feature>
<organism evidence="1 2">
    <name type="scientific">Adineta ricciae</name>
    <name type="common">Rotifer</name>
    <dbReference type="NCBI Taxonomy" id="249248"/>
    <lineage>
        <taxon>Eukaryota</taxon>
        <taxon>Metazoa</taxon>
        <taxon>Spiralia</taxon>
        <taxon>Gnathifera</taxon>
        <taxon>Rotifera</taxon>
        <taxon>Eurotatoria</taxon>
        <taxon>Bdelloidea</taxon>
        <taxon>Adinetida</taxon>
        <taxon>Adinetidae</taxon>
        <taxon>Adineta</taxon>
    </lineage>
</organism>
<reference evidence="1" key="1">
    <citation type="submission" date="2021-02" db="EMBL/GenBank/DDBJ databases">
        <authorList>
            <person name="Nowell W R."/>
        </authorList>
    </citation>
    <scope>NUCLEOTIDE SEQUENCE</scope>
</reference>
<dbReference type="Proteomes" id="UP000663828">
    <property type="component" value="Unassembled WGS sequence"/>
</dbReference>
<comment type="caution">
    <text evidence="1">The sequence shown here is derived from an EMBL/GenBank/DDBJ whole genome shotgun (WGS) entry which is preliminary data.</text>
</comment>
<feature type="non-terminal residue" evidence="1">
    <location>
        <position position="777"/>
    </location>
</feature>
<gene>
    <name evidence="1" type="ORF">XAT740_LOCUS58274</name>
</gene>
<evidence type="ECO:0000313" key="2">
    <source>
        <dbReference type="Proteomes" id="UP000663828"/>
    </source>
</evidence>
<proteinExistence type="predicted"/>
<accession>A0A816G137</accession>
<name>A0A816G137_ADIRI</name>